<dbReference type="STRING" id="1333998.M2A_1489"/>
<keyword evidence="15" id="KW-1185">Reference proteome</keyword>
<feature type="binding site" evidence="13">
    <location>
        <begin position="55"/>
        <end position="62"/>
    </location>
    <ligand>
        <name>ATP</name>
        <dbReference type="ChEBI" id="CHEBI:30616"/>
    </ligand>
</feature>
<evidence type="ECO:0000313" key="15">
    <source>
        <dbReference type="Proteomes" id="UP000028702"/>
    </source>
</evidence>
<evidence type="ECO:0000256" key="7">
    <source>
        <dbReference type="ARBA" id="ARBA00022679"/>
    </source>
</evidence>
<evidence type="ECO:0000256" key="13">
    <source>
        <dbReference type="HAMAP-Rule" id="MF_00409"/>
    </source>
</evidence>
<evidence type="ECO:0000256" key="10">
    <source>
        <dbReference type="ARBA" id="ARBA00022840"/>
    </source>
</evidence>
<comment type="similarity">
    <text evidence="13">Belongs to the LpxK family.</text>
</comment>
<dbReference type="SUPFAM" id="SSF52540">
    <property type="entry name" value="P-loop containing nucleoside triphosphate hydrolases"/>
    <property type="match status" value="1"/>
</dbReference>
<dbReference type="PANTHER" id="PTHR42724">
    <property type="entry name" value="TETRAACYLDISACCHARIDE 4'-KINASE"/>
    <property type="match status" value="1"/>
</dbReference>
<dbReference type="AlphaFoldDB" id="A0A081BAC2"/>
<gene>
    <name evidence="13" type="primary">lpxK</name>
    <name evidence="14" type="ORF">M2A_1489</name>
</gene>
<comment type="function">
    <text evidence="1 13">Transfers the gamma-phosphate of ATP to the 4'-position of a tetraacyldisaccharide 1-phosphate intermediate (termed DS-1-P) to form tetraacyldisaccharide 1,4'-bis-phosphate (lipid IVA).</text>
</comment>
<name>A0A081BAC2_9HYPH</name>
<accession>A0A081BAC2</accession>
<dbReference type="Proteomes" id="UP000028702">
    <property type="component" value="Unassembled WGS sequence"/>
</dbReference>
<dbReference type="eggNOG" id="COG1663">
    <property type="taxonomic scope" value="Bacteria"/>
</dbReference>
<dbReference type="InterPro" id="IPR027417">
    <property type="entry name" value="P-loop_NTPase"/>
</dbReference>
<dbReference type="RefSeq" id="WP_045445202.1">
    <property type="nucleotide sequence ID" value="NZ_BBIO01000006.1"/>
</dbReference>
<sequence length="348" mass="36777">MRSPSFWYPPKGATPLAARLLSPLGWLYARAAFFKQRFSAGERIGIPVICVGNVTAGGAGKTPAALFLAERLKAMGEHPHFLSRGYGGTLEGPLRVDPARHNAAEVGDEPLLLANEAPCWISADRVKGARAAEEQGASVLIMDDGFQNPSLQKDLSFLVIDGDAGLGNGKVMPAGPLRETYEAALARAEAVIIIGAGEPGRGPAEIAERAGLAVFSAKLQPGKAEAAALRGQKTVAFAGIGRPEKFFRTLEEIGADIQSRHGFPDHAPYSQKDLDGLSKEAARLEAVLVTTEKDAVRCRGLSLSRLMTLPVRLEVAGEDGIDALLDAALKKARTDHTYVPFAAPGDPA</sequence>
<dbReference type="NCBIfam" id="TIGR00682">
    <property type="entry name" value="lpxK"/>
    <property type="match status" value="1"/>
</dbReference>
<evidence type="ECO:0000256" key="8">
    <source>
        <dbReference type="ARBA" id="ARBA00022741"/>
    </source>
</evidence>
<dbReference type="GO" id="GO:0009244">
    <property type="term" value="P:lipopolysaccharide core region biosynthetic process"/>
    <property type="evidence" value="ECO:0007669"/>
    <property type="project" value="TreeGrafter"/>
</dbReference>
<dbReference type="GO" id="GO:0009245">
    <property type="term" value="P:lipid A biosynthetic process"/>
    <property type="evidence" value="ECO:0007669"/>
    <property type="project" value="UniProtKB-UniRule"/>
</dbReference>
<proteinExistence type="inferred from homology"/>
<dbReference type="PANTHER" id="PTHR42724:SF1">
    <property type="entry name" value="TETRAACYLDISACCHARIDE 4'-KINASE, MITOCHONDRIAL-RELATED"/>
    <property type="match status" value="1"/>
</dbReference>
<evidence type="ECO:0000256" key="12">
    <source>
        <dbReference type="ARBA" id="ARBA00029757"/>
    </source>
</evidence>
<comment type="pathway">
    <text evidence="2 13">Glycolipid biosynthesis; lipid IV(A) biosynthesis; lipid IV(A) from (3R)-3-hydroxytetradecanoyl-[acyl-carrier-protein] and UDP-N-acetyl-alpha-D-glucosamine: step 6/6.</text>
</comment>
<dbReference type="HAMAP" id="MF_00409">
    <property type="entry name" value="LpxK"/>
    <property type="match status" value="1"/>
</dbReference>
<comment type="catalytic activity">
    <reaction evidence="13">
        <text>a lipid A disaccharide + ATP = a lipid IVA + ADP + H(+)</text>
        <dbReference type="Rhea" id="RHEA:67840"/>
        <dbReference type="ChEBI" id="CHEBI:15378"/>
        <dbReference type="ChEBI" id="CHEBI:30616"/>
        <dbReference type="ChEBI" id="CHEBI:176343"/>
        <dbReference type="ChEBI" id="CHEBI:176425"/>
        <dbReference type="ChEBI" id="CHEBI:456216"/>
        <dbReference type="EC" id="2.7.1.130"/>
    </reaction>
</comment>
<keyword evidence="11 13" id="KW-0443">Lipid metabolism</keyword>
<evidence type="ECO:0000256" key="1">
    <source>
        <dbReference type="ARBA" id="ARBA00002274"/>
    </source>
</evidence>
<evidence type="ECO:0000256" key="2">
    <source>
        <dbReference type="ARBA" id="ARBA00004870"/>
    </source>
</evidence>
<keyword evidence="7 13" id="KW-0808">Transferase</keyword>
<evidence type="ECO:0000256" key="9">
    <source>
        <dbReference type="ARBA" id="ARBA00022777"/>
    </source>
</evidence>
<dbReference type="GO" id="GO:0005886">
    <property type="term" value="C:plasma membrane"/>
    <property type="evidence" value="ECO:0007669"/>
    <property type="project" value="TreeGrafter"/>
</dbReference>
<dbReference type="InterPro" id="IPR003758">
    <property type="entry name" value="LpxK"/>
</dbReference>
<reference evidence="14 15" key="1">
    <citation type="submission" date="2014-07" db="EMBL/GenBank/DDBJ databases">
        <title>Tepidicaulis marinum gen. nov., sp. nov., a novel marine bacterium denitrifying nitrate to nitrous oxide strictly under microaerobic conditions.</title>
        <authorList>
            <person name="Takeuchi M."/>
            <person name="Yamagishi T."/>
            <person name="Kamagata Y."/>
            <person name="Oshima K."/>
            <person name="Hattori M."/>
            <person name="Katayama T."/>
            <person name="Hanada S."/>
            <person name="Tamaki H."/>
            <person name="Marumo K."/>
            <person name="Maeda H."/>
            <person name="Nedachi M."/>
            <person name="Iwasaki W."/>
            <person name="Suwa Y."/>
            <person name="Sakata S."/>
        </authorList>
    </citation>
    <scope>NUCLEOTIDE SEQUENCE [LARGE SCALE GENOMIC DNA]</scope>
    <source>
        <strain evidence="14 15">MA2</strain>
    </source>
</reference>
<evidence type="ECO:0000256" key="4">
    <source>
        <dbReference type="ARBA" id="ARBA00016436"/>
    </source>
</evidence>
<dbReference type="Pfam" id="PF02606">
    <property type="entry name" value="LpxK"/>
    <property type="match status" value="1"/>
</dbReference>
<comment type="caution">
    <text evidence="14">The sequence shown here is derived from an EMBL/GenBank/DDBJ whole genome shotgun (WGS) entry which is preliminary data.</text>
</comment>
<keyword evidence="8 13" id="KW-0547">Nucleotide-binding</keyword>
<keyword evidence="10 13" id="KW-0067">ATP-binding</keyword>
<protein>
    <recommendedName>
        <fullName evidence="4 13">Tetraacyldisaccharide 4'-kinase</fullName>
        <ecNumber evidence="3 13">2.7.1.130</ecNumber>
    </recommendedName>
    <alternativeName>
        <fullName evidence="12 13">Lipid A 4'-kinase</fullName>
    </alternativeName>
</protein>
<organism evidence="14 15">
    <name type="scientific">Tepidicaulis marinus</name>
    <dbReference type="NCBI Taxonomy" id="1333998"/>
    <lineage>
        <taxon>Bacteria</taxon>
        <taxon>Pseudomonadati</taxon>
        <taxon>Pseudomonadota</taxon>
        <taxon>Alphaproteobacteria</taxon>
        <taxon>Hyphomicrobiales</taxon>
        <taxon>Parvibaculaceae</taxon>
        <taxon>Tepidicaulis</taxon>
    </lineage>
</organism>
<evidence type="ECO:0000256" key="5">
    <source>
        <dbReference type="ARBA" id="ARBA00022516"/>
    </source>
</evidence>
<evidence type="ECO:0000256" key="11">
    <source>
        <dbReference type="ARBA" id="ARBA00023098"/>
    </source>
</evidence>
<dbReference type="EMBL" id="BBIO01000006">
    <property type="protein sequence ID" value="GAK44990.1"/>
    <property type="molecule type" value="Genomic_DNA"/>
</dbReference>
<keyword evidence="6 13" id="KW-0441">Lipid A biosynthesis</keyword>
<dbReference type="GO" id="GO:0009029">
    <property type="term" value="F:lipid-A 4'-kinase activity"/>
    <property type="evidence" value="ECO:0007669"/>
    <property type="project" value="UniProtKB-UniRule"/>
</dbReference>
<keyword evidence="9 13" id="KW-0418">Kinase</keyword>
<evidence type="ECO:0000256" key="6">
    <source>
        <dbReference type="ARBA" id="ARBA00022556"/>
    </source>
</evidence>
<dbReference type="EC" id="2.7.1.130" evidence="3 13"/>
<evidence type="ECO:0000313" key="14">
    <source>
        <dbReference type="EMBL" id="GAK44990.1"/>
    </source>
</evidence>
<dbReference type="UniPathway" id="UPA00359">
    <property type="reaction ID" value="UER00482"/>
</dbReference>
<keyword evidence="5 13" id="KW-0444">Lipid biosynthesis</keyword>
<evidence type="ECO:0000256" key="3">
    <source>
        <dbReference type="ARBA" id="ARBA00012071"/>
    </source>
</evidence>
<dbReference type="GO" id="GO:0005524">
    <property type="term" value="F:ATP binding"/>
    <property type="evidence" value="ECO:0007669"/>
    <property type="project" value="UniProtKB-UniRule"/>
</dbReference>